<protein>
    <submittedName>
        <fullName evidence="2">Uncharacterized protein</fullName>
    </submittedName>
</protein>
<name>A0AAV4VUK7_CAEEX</name>
<dbReference type="EMBL" id="BPLR01015177">
    <property type="protein sequence ID" value="GIY74166.1"/>
    <property type="molecule type" value="Genomic_DNA"/>
</dbReference>
<comment type="caution">
    <text evidence="2">The sequence shown here is derived from an EMBL/GenBank/DDBJ whole genome shotgun (WGS) entry which is preliminary data.</text>
</comment>
<accession>A0AAV4VUK7</accession>
<keyword evidence="3" id="KW-1185">Reference proteome</keyword>
<proteinExistence type="predicted"/>
<sequence>MLRDRETLVSCHHFTYVASKDEGRQLESSAEAQAAEICQNTQFPSLTFTIQKNASISIKTIEKLRSTSTDTTIVLGHFKSPTRGSPHYSKKFTDRGHAE</sequence>
<evidence type="ECO:0000313" key="2">
    <source>
        <dbReference type="EMBL" id="GIY74166.1"/>
    </source>
</evidence>
<reference evidence="2 3" key="1">
    <citation type="submission" date="2021-06" db="EMBL/GenBank/DDBJ databases">
        <title>Caerostris extrusa draft genome.</title>
        <authorList>
            <person name="Kono N."/>
            <person name="Arakawa K."/>
        </authorList>
    </citation>
    <scope>NUCLEOTIDE SEQUENCE [LARGE SCALE GENOMIC DNA]</scope>
</reference>
<dbReference type="Proteomes" id="UP001054945">
    <property type="component" value="Unassembled WGS sequence"/>
</dbReference>
<evidence type="ECO:0000313" key="3">
    <source>
        <dbReference type="Proteomes" id="UP001054945"/>
    </source>
</evidence>
<organism evidence="2 3">
    <name type="scientific">Caerostris extrusa</name>
    <name type="common">Bark spider</name>
    <name type="synonym">Caerostris bankana</name>
    <dbReference type="NCBI Taxonomy" id="172846"/>
    <lineage>
        <taxon>Eukaryota</taxon>
        <taxon>Metazoa</taxon>
        <taxon>Ecdysozoa</taxon>
        <taxon>Arthropoda</taxon>
        <taxon>Chelicerata</taxon>
        <taxon>Arachnida</taxon>
        <taxon>Araneae</taxon>
        <taxon>Araneomorphae</taxon>
        <taxon>Entelegynae</taxon>
        <taxon>Araneoidea</taxon>
        <taxon>Araneidae</taxon>
        <taxon>Caerostris</taxon>
    </lineage>
</organism>
<dbReference type="AlphaFoldDB" id="A0AAV4VUK7"/>
<gene>
    <name evidence="2" type="ORF">CEXT_190801</name>
</gene>
<evidence type="ECO:0000256" key="1">
    <source>
        <dbReference type="SAM" id="MobiDB-lite"/>
    </source>
</evidence>
<feature type="region of interest" description="Disordered" evidence="1">
    <location>
        <begin position="75"/>
        <end position="99"/>
    </location>
</feature>